<name>A0A3S3QXU0_9BACT</name>
<dbReference type="GO" id="GO:0005524">
    <property type="term" value="F:ATP binding"/>
    <property type="evidence" value="ECO:0007669"/>
    <property type="project" value="UniProtKB-KW"/>
</dbReference>
<dbReference type="Pfam" id="PF13638">
    <property type="entry name" value="PIN_4"/>
    <property type="match status" value="1"/>
</dbReference>
<dbReference type="Proteomes" id="UP000287853">
    <property type="component" value="Unassembled WGS sequence"/>
</dbReference>
<gene>
    <name evidence="6" type="ORF">H206_01353</name>
</gene>
<dbReference type="Gene3D" id="3.40.50.300">
    <property type="entry name" value="P-loop containing nucleotide triphosphate hydrolases"/>
    <property type="match status" value="1"/>
</dbReference>
<keyword evidence="2" id="KW-0547">Nucleotide-binding</keyword>
<comment type="similarity">
    <text evidence="1">Belongs to the PhoH family.</text>
</comment>
<protein>
    <submittedName>
        <fullName evidence="6">PhoH-like ATPase</fullName>
    </submittedName>
</protein>
<dbReference type="InterPro" id="IPR029060">
    <property type="entry name" value="PIN-like_dom_sf"/>
</dbReference>
<evidence type="ECO:0000256" key="2">
    <source>
        <dbReference type="ARBA" id="ARBA00022741"/>
    </source>
</evidence>
<dbReference type="AlphaFoldDB" id="A0A3S3QXU0"/>
<dbReference type="InterPro" id="IPR003714">
    <property type="entry name" value="PhoH"/>
</dbReference>
<evidence type="ECO:0000259" key="5">
    <source>
        <dbReference type="SMART" id="SM00670"/>
    </source>
</evidence>
<comment type="caution">
    <text evidence="6">The sequence shown here is derived from an EMBL/GenBank/DDBJ whole genome shotgun (WGS) entry which is preliminary data.</text>
</comment>
<keyword evidence="7" id="KW-1185">Reference proteome</keyword>
<dbReference type="SUPFAM" id="SSF52540">
    <property type="entry name" value="P-loop containing nucleoside triphosphate hydrolases"/>
    <property type="match status" value="1"/>
</dbReference>
<dbReference type="EMBL" id="MTKO01000081">
    <property type="protein sequence ID" value="RWX45179.1"/>
    <property type="molecule type" value="Genomic_DNA"/>
</dbReference>
<dbReference type="Gene3D" id="3.40.50.1010">
    <property type="entry name" value="5'-nuclease"/>
    <property type="match status" value="1"/>
</dbReference>
<comment type="similarity">
    <text evidence="4">In the N-terminal section; belongs to the PINc/VapC protein family.</text>
</comment>
<dbReference type="PANTHER" id="PTHR30473:SF2">
    <property type="entry name" value="PIN DOMAIN-CONTAINING PROTEIN"/>
    <property type="match status" value="1"/>
</dbReference>
<dbReference type="GO" id="GO:0005829">
    <property type="term" value="C:cytosol"/>
    <property type="evidence" value="ECO:0007669"/>
    <property type="project" value="TreeGrafter"/>
</dbReference>
<dbReference type="PANTHER" id="PTHR30473">
    <property type="entry name" value="PROTEIN PHOH"/>
    <property type="match status" value="1"/>
</dbReference>
<dbReference type="CDD" id="cd09883">
    <property type="entry name" value="PIN_VapC_PhoHL-ATPase"/>
    <property type="match status" value="1"/>
</dbReference>
<evidence type="ECO:0000256" key="4">
    <source>
        <dbReference type="ARBA" id="ARBA00046345"/>
    </source>
</evidence>
<organism evidence="6 7">
    <name type="scientific">Candidatus Electrothrix aarhusensis</name>
    <dbReference type="NCBI Taxonomy" id="1859131"/>
    <lineage>
        <taxon>Bacteria</taxon>
        <taxon>Pseudomonadati</taxon>
        <taxon>Thermodesulfobacteriota</taxon>
        <taxon>Desulfobulbia</taxon>
        <taxon>Desulfobulbales</taxon>
        <taxon>Desulfobulbaceae</taxon>
        <taxon>Candidatus Electrothrix</taxon>
    </lineage>
</organism>
<accession>A0A3S3QXU0</accession>
<evidence type="ECO:0000313" key="6">
    <source>
        <dbReference type="EMBL" id="RWX45179.1"/>
    </source>
</evidence>
<sequence>MTKKHVRKSFILDTNVILHDSACINHFDEHDIIVPITVLEELDHFKKGSQSVNFHAREFVRSLDDLSSNKLFNGGVSLGEGKGRLSIKLEQEPHPELRRHFPASAKPDHQILNICYHLFKEDRSQSFILVTKDVNLRMKARAVGLMAENYITDHVKDLGALYTGTRVINDSPFGLIDELHTSEEIPANDLDLPQDESLIANEFIILREANKSALSTYHSGENKIKLVRKQKVCGIMPRNAEQSFAVHALCNTEAPLVTISGKAGTGKTLLALAAALEQRKNYRQIMLARPVVPLSNKDLGFLPGDIQSKIGPYMQPLYDNLAVIRSQFPEKSKMHQKIQDLLEEKKLIIEPLAYIRGRSLVKMYIIIDEAQNLTPHEVKTIITRAGEDTKIVFTGDVHQIDHPYLDSQSNGLSYLIEKMRGQHLYSHITLQKGERSTLSMLASDLL</sequence>
<evidence type="ECO:0000256" key="3">
    <source>
        <dbReference type="ARBA" id="ARBA00022840"/>
    </source>
</evidence>
<feature type="domain" description="PIN" evidence="5">
    <location>
        <begin position="8"/>
        <end position="138"/>
    </location>
</feature>
<dbReference type="Pfam" id="PF02562">
    <property type="entry name" value="PhoH"/>
    <property type="match status" value="1"/>
</dbReference>
<dbReference type="InterPro" id="IPR027417">
    <property type="entry name" value="P-loop_NTPase"/>
</dbReference>
<evidence type="ECO:0000313" key="7">
    <source>
        <dbReference type="Proteomes" id="UP000287853"/>
    </source>
</evidence>
<proteinExistence type="inferred from homology"/>
<keyword evidence="3" id="KW-0067">ATP-binding</keyword>
<evidence type="ECO:0000256" key="1">
    <source>
        <dbReference type="ARBA" id="ARBA00010393"/>
    </source>
</evidence>
<reference evidence="6 7" key="1">
    <citation type="submission" date="2017-01" db="EMBL/GenBank/DDBJ databases">
        <title>The cable genome- insights into the physiology and evolution of filamentous bacteria capable of sulfide oxidation via long distance electron transfer.</title>
        <authorList>
            <person name="Schreiber L."/>
            <person name="Bjerg J.T."/>
            <person name="Boggild A."/>
            <person name="Van De Vossenberg J."/>
            <person name="Meysman F."/>
            <person name="Nielsen L.P."/>
            <person name="Schramm A."/>
            <person name="Kjeldsen K.U."/>
        </authorList>
    </citation>
    <scope>NUCLEOTIDE SEQUENCE [LARGE SCALE GENOMIC DNA]</scope>
    <source>
        <strain evidence="6">MCF</strain>
    </source>
</reference>
<dbReference type="SUPFAM" id="SSF88723">
    <property type="entry name" value="PIN domain-like"/>
    <property type="match status" value="1"/>
</dbReference>
<dbReference type="SMART" id="SM00670">
    <property type="entry name" value="PINc"/>
    <property type="match status" value="1"/>
</dbReference>
<dbReference type="FunFam" id="3.40.50.300:FF:000013">
    <property type="entry name" value="PhoH family ATPase"/>
    <property type="match status" value="1"/>
</dbReference>
<dbReference type="InterPro" id="IPR002716">
    <property type="entry name" value="PIN_dom"/>
</dbReference>
<dbReference type="InterPro" id="IPR051451">
    <property type="entry name" value="PhoH2-like"/>
</dbReference>